<dbReference type="PANTHER" id="PTHR43155">
    <property type="entry name" value="CYCLIC DI-GMP PHOSPHODIESTERASE PA4108-RELATED"/>
    <property type="match status" value="1"/>
</dbReference>
<dbReference type="EMBL" id="JADFUA010000001">
    <property type="protein sequence ID" value="MBE9608092.1"/>
    <property type="molecule type" value="Genomic_DNA"/>
</dbReference>
<evidence type="ECO:0000259" key="1">
    <source>
        <dbReference type="PROSITE" id="PS51832"/>
    </source>
</evidence>
<dbReference type="SUPFAM" id="SSF109604">
    <property type="entry name" value="HD-domain/PDEase-like"/>
    <property type="match status" value="1"/>
</dbReference>
<reference evidence="2 3" key="1">
    <citation type="submission" date="2020-10" db="EMBL/GenBank/DDBJ databases">
        <title>The genome sequence of Chitinilyticum litopenaei 4Y14.</title>
        <authorList>
            <person name="Liu Y."/>
        </authorList>
    </citation>
    <scope>NUCLEOTIDE SEQUENCE [LARGE SCALE GENOMIC DNA]</scope>
    <source>
        <strain evidence="2 3">4Y14</strain>
    </source>
</reference>
<evidence type="ECO:0000313" key="2">
    <source>
        <dbReference type="EMBL" id="MBE9608092.1"/>
    </source>
</evidence>
<gene>
    <name evidence="2" type="ORF">INR99_01910</name>
</gene>
<dbReference type="RefSeq" id="WP_194114593.1">
    <property type="nucleotide sequence ID" value="NZ_JADFUA010000001.1"/>
</dbReference>
<dbReference type="AlphaFoldDB" id="A0A8J7K141"/>
<dbReference type="Proteomes" id="UP000604481">
    <property type="component" value="Unassembled WGS sequence"/>
</dbReference>
<dbReference type="Gene3D" id="1.10.3210.10">
    <property type="entry name" value="Hypothetical protein af1432"/>
    <property type="match status" value="1"/>
</dbReference>
<proteinExistence type="predicted"/>
<name>A0A8J7K141_9NEIS</name>
<dbReference type="InterPro" id="IPR037522">
    <property type="entry name" value="HD_GYP_dom"/>
</dbReference>
<keyword evidence="3" id="KW-1185">Reference proteome</keyword>
<dbReference type="PROSITE" id="PS51832">
    <property type="entry name" value="HD_GYP"/>
    <property type="match status" value="1"/>
</dbReference>
<dbReference type="Pfam" id="PF13487">
    <property type="entry name" value="HD_5"/>
    <property type="match status" value="1"/>
</dbReference>
<accession>A0A8J7K141</accession>
<feature type="domain" description="HD-GYP" evidence="1">
    <location>
        <begin position="113"/>
        <end position="309"/>
    </location>
</feature>
<evidence type="ECO:0000313" key="3">
    <source>
        <dbReference type="Proteomes" id="UP000604481"/>
    </source>
</evidence>
<organism evidence="2 3">
    <name type="scientific">Chitinilyticum piscinae</name>
    <dbReference type="NCBI Taxonomy" id="2866724"/>
    <lineage>
        <taxon>Bacteria</taxon>
        <taxon>Pseudomonadati</taxon>
        <taxon>Pseudomonadota</taxon>
        <taxon>Betaproteobacteria</taxon>
        <taxon>Neisseriales</taxon>
        <taxon>Chitinibacteraceae</taxon>
        <taxon>Chitinilyticum</taxon>
    </lineage>
</organism>
<protein>
    <submittedName>
        <fullName evidence="2">HD domain-containing protein</fullName>
    </submittedName>
</protein>
<sequence>MAELIAPAVQEHSPNPHLLAKLVALGDTVPVAASEDVYSATGVKLVSKGSRIDEKLQERLLQHKLRKPLERCMAVDAEPPPLGQLACSLLDQVPGLRGLLGPGAIALLDELSAQIRQGPAATLQLALLQHEGPHPLAHAALKAGIAIELCLRKGCSVEDIRLTGLATLLQDVGELYIDPQLLNPRRPLSPEEWRHVLVHPVLGGRVVRELGELPERVARAIEEHHERCNGCGFPRGLQGDAISFAGKVASISHMLVSLALQQGASLPRIGLALRIIAGEYEPALVALILQEISIAAQPDEAQALPAQLAEDTHRLLHRIGEIVLLLHHCEDVAGTREMRQLVAETSRQFQIIQRAFSSTGLDLEVCDALLLGDAAPVALAQEIRGILDELNWRLRELGMRTALRCAQLSASEQQVLGELCQLLGWSQAREG</sequence>
<dbReference type="PANTHER" id="PTHR43155:SF2">
    <property type="entry name" value="CYCLIC DI-GMP PHOSPHODIESTERASE PA4108"/>
    <property type="match status" value="1"/>
</dbReference>
<comment type="caution">
    <text evidence="2">The sequence shown here is derived from an EMBL/GenBank/DDBJ whole genome shotgun (WGS) entry which is preliminary data.</text>
</comment>